<dbReference type="PROSITE" id="PS50060">
    <property type="entry name" value="MAM_2"/>
    <property type="match status" value="1"/>
</dbReference>
<feature type="transmembrane region" description="Helical" evidence="4">
    <location>
        <begin position="973"/>
        <end position="991"/>
    </location>
</feature>
<accession>D0LGG3</accession>
<keyword evidence="4" id="KW-0812">Transmembrane</keyword>
<dbReference type="KEGG" id="hoh:Hoch_0068"/>
<keyword evidence="3" id="KW-1015">Disulfide bond</keyword>
<dbReference type="InterPro" id="IPR011936">
    <property type="entry name" value="Myxo_disulph_rpt"/>
</dbReference>
<evidence type="ECO:0000259" key="6">
    <source>
        <dbReference type="PROSITE" id="PS50060"/>
    </source>
</evidence>
<dbReference type="HOGENOM" id="CLU_299525_0_0_7"/>
<gene>
    <name evidence="7" type="ordered locus">Hoch_0068</name>
</gene>
<dbReference type="SUPFAM" id="SSF55486">
    <property type="entry name" value="Metalloproteases ('zincins'), catalytic domain"/>
    <property type="match status" value="1"/>
</dbReference>
<evidence type="ECO:0000313" key="7">
    <source>
        <dbReference type="EMBL" id="ACY12709.1"/>
    </source>
</evidence>
<keyword evidence="8" id="KW-1185">Reference proteome</keyword>
<sequence length="1001" mass="107855">MTHNRALARGLSVAALLAFAAADDAPTAHAFTGADTPGIAGVEHAAEPGLEVAEGPRARAQPAVTWNRPPAQRAAAWERFVADTGTAWTPMWDADTAMPLRIAGAGMAMPGSVASADKAADYARAFLAEYIDLLAPGSRPESFHVVGNDLSDGVRAVGLYQYHEGMRVLGGQLSFRFKNDRLILVASEALPDIALPAVSYTTAEAVVRDAALSWVAGEVGKAWVTETSGPYVLPVISTGRVSYHTVMQATVEGRAPTSRYRVYIDASSGEPVAREQMLLYADAQLLYNVPARYPEGDRADLPASFTEVVYEDESYFTDGAGVFSWDGEGAASVSASVSGELVTVSNQRAPDESTVFEVALTPAGTGVWDARDDEFVDAQLTTFVHSNIVKEYVRVFAPGLKYLDEQLLARVNIDDTCNAFSDGTTINFFRASGQCANTGRLPDVVYHEFGHSMHWQSLVPGVGAFDGAFSEGLSDYLAATITGDPAMARGFFYGDEPLRHLDPEDFEHSWPRDIAGVHYTGLIFGGAMWDLRKELVALYGEEEGVAVANRLYYAAVLRASSIPATYFELLAADDDDGNLANGTPHECLINDAFGALHGLREIGNEHIPLGIQPPEREGYSLSARLQGTNARCAGDEVLSVIVRWQRRGSEVGEDLEATLQDGGDGVYEATIPAQPAGSTVRYQVVVEFANGGVITFPDNPAWEYYEFYVGELIELYCTDFESDPYAEGWSRGQTRGVATGGANDWQWGRPLGKAGDPAAPYSGAASMGNDLGDEGFDGFYQPQKGNYFESPVIDVGDYSDVRLQYRRWLTVEDSRWDDAIIYVNGRPAWRNRQTPSGKVHHIDKQWMFHDVSLSGQILGDTAQLRFALETDGGLQFGGWNIDDVCIVAAPDAICGNGTVEGTERCDAGDANSDTESDACRTNCRTAFCGDGVRDRYEQCDDGNDDPDDGCTPACFLPLPERGCSVRPGGAGDGGAAGLALLALLGLVGRAYHTRRRGRARA</sequence>
<evidence type="ECO:0000256" key="2">
    <source>
        <dbReference type="ARBA" id="ARBA00022737"/>
    </source>
</evidence>
<feature type="signal peptide" evidence="5">
    <location>
        <begin position="1"/>
        <end position="30"/>
    </location>
</feature>
<evidence type="ECO:0000256" key="5">
    <source>
        <dbReference type="SAM" id="SignalP"/>
    </source>
</evidence>
<dbReference type="eggNOG" id="COG3227">
    <property type="taxonomic scope" value="Bacteria"/>
</dbReference>
<keyword evidence="4" id="KW-1133">Transmembrane helix</keyword>
<dbReference type="GO" id="GO:0016020">
    <property type="term" value="C:membrane"/>
    <property type="evidence" value="ECO:0007669"/>
    <property type="project" value="InterPro"/>
</dbReference>
<keyword evidence="1 5" id="KW-0732">Signal</keyword>
<keyword evidence="2" id="KW-0677">Repeat</keyword>
<evidence type="ECO:0000256" key="3">
    <source>
        <dbReference type="ARBA" id="ARBA00023157"/>
    </source>
</evidence>
<dbReference type="EMBL" id="CP001804">
    <property type="protein sequence ID" value="ACY12709.1"/>
    <property type="molecule type" value="Genomic_DNA"/>
</dbReference>
<evidence type="ECO:0000256" key="4">
    <source>
        <dbReference type="SAM" id="Phobius"/>
    </source>
</evidence>
<proteinExistence type="predicted"/>
<feature type="domain" description="MAM" evidence="6">
    <location>
        <begin position="716"/>
        <end position="896"/>
    </location>
</feature>
<feature type="chain" id="PRO_5003011218" evidence="5">
    <location>
        <begin position="31"/>
        <end position="1001"/>
    </location>
</feature>
<dbReference type="STRING" id="502025.Hoch_0068"/>
<organism evidence="7 8">
    <name type="scientific">Haliangium ochraceum (strain DSM 14365 / JCM 11303 / SMP-2)</name>
    <dbReference type="NCBI Taxonomy" id="502025"/>
    <lineage>
        <taxon>Bacteria</taxon>
        <taxon>Pseudomonadati</taxon>
        <taxon>Myxococcota</taxon>
        <taxon>Polyangia</taxon>
        <taxon>Haliangiales</taxon>
        <taxon>Kofleriaceae</taxon>
        <taxon>Haliangium</taxon>
    </lineage>
</organism>
<dbReference type="RefSeq" id="WP_012825336.1">
    <property type="nucleotide sequence ID" value="NC_013440.1"/>
</dbReference>
<evidence type="ECO:0000313" key="8">
    <source>
        <dbReference type="Proteomes" id="UP000001880"/>
    </source>
</evidence>
<dbReference type="NCBIfam" id="TIGR02232">
    <property type="entry name" value="myxo_disulf_rpt"/>
    <property type="match status" value="1"/>
</dbReference>
<dbReference type="AlphaFoldDB" id="D0LGG3"/>
<dbReference type="InterPro" id="IPR000998">
    <property type="entry name" value="MAM_dom"/>
</dbReference>
<evidence type="ECO:0000256" key="1">
    <source>
        <dbReference type="ARBA" id="ARBA00022729"/>
    </source>
</evidence>
<keyword evidence="4" id="KW-0472">Membrane</keyword>
<dbReference type="Proteomes" id="UP000001880">
    <property type="component" value="Chromosome"/>
</dbReference>
<reference evidence="7 8" key="1">
    <citation type="journal article" date="2010" name="Stand. Genomic Sci.">
        <title>Complete genome sequence of Haliangium ochraceum type strain (SMP-2).</title>
        <authorList>
            <consortium name="US DOE Joint Genome Institute (JGI-PGF)"/>
            <person name="Ivanova N."/>
            <person name="Daum C."/>
            <person name="Lang E."/>
            <person name="Abt B."/>
            <person name="Kopitz M."/>
            <person name="Saunders E."/>
            <person name="Lapidus A."/>
            <person name="Lucas S."/>
            <person name="Glavina Del Rio T."/>
            <person name="Nolan M."/>
            <person name="Tice H."/>
            <person name="Copeland A."/>
            <person name="Cheng J.F."/>
            <person name="Chen F."/>
            <person name="Bruce D."/>
            <person name="Goodwin L."/>
            <person name="Pitluck S."/>
            <person name="Mavromatis K."/>
            <person name="Pati A."/>
            <person name="Mikhailova N."/>
            <person name="Chen A."/>
            <person name="Palaniappan K."/>
            <person name="Land M."/>
            <person name="Hauser L."/>
            <person name="Chang Y.J."/>
            <person name="Jeffries C.D."/>
            <person name="Detter J.C."/>
            <person name="Brettin T."/>
            <person name="Rohde M."/>
            <person name="Goker M."/>
            <person name="Bristow J."/>
            <person name="Markowitz V."/>
            <person name="Eisen J.A."/>
            <person name="Hugenholtz P."/>
            <person name="Kyrpides N.C."/>
            <person name="Klenk H.P."/>
        </authorList>
    </citation>
    <scope>NUCLEOTIDE SEQUENCE [LARGE SCALE GENOMIC DNA]</scope>
    <source>
        <strain evidence="8">DSM 14365 / CIP 107738 / JCM 11303 / AJ 13395 / SMP-2</strain>
    </source>
</reference>
<protein>
    <submittedName>
        <fullName evidence="7">Cysteine-rich repeat protein</fullName>
    </submittedName>
</protein>
<dbReference type="Gene3D" id="3.10.170.10">
    <property type="match status" value="1"/>
</dbReference>
<name>D0LGG3_HALO1</name>